<evidence type="ECO:0008006" key="3">
    <source>
        <dbReference type="Google" id="ProtNLM"/>
    </source>
</evidence>
<sequence>MTLSTAPPPIVGPPTLTAEEKLRLYTPEEVFELKLLRWSPRTLLDQAYAKKIPHTKSGGRICFRLDHIWAIQQAGDVNPATRGRRTRAAA</sequence>
<dbReference type="AlphaFoldDB" id="A0A3N4RQ63"/>
<proteinExistence type="predicted"/>
<keyword evidence="2" id="KW-1185">Reference proteome</keyword>
<name>A0A3N4RQ63_9ACTN</name>
<evidence type="ECO:0000313" key="2">
    <source>
        <dbReference type="Proteomes" id="UP000266906"/>
    </source>
</evidence>
<organism evidence="1 2">
    <name type="scientific">Kitasatospora cineracea</name>
    <dbReference type="NCBI Taxonomy" id="88074"/>
    <lineage>
        <taxon>Bacteria</taxon>
        <taxon>Bacillati</taxon>
        <taxon>Actinomycetota</taxon>
        <taxon>Actinomycetes</taxon>
        <taxon>Kitasatosporales</taxon>
        <taxon>Streptomycetaceae</taxon>
        <taxon>Kitasatospora</taxon>
    </lineage>
</organism>
<gene>
    <name evidence="1" type="ORF">EDD38_3320</name>
</gene>
<evidence type="ECO:0000313" key="1">
    <source>
        <dbReference type="EMBL" id="RPE34976.1"/>
    </source>
</evidence>
<protein>
    <recommendedName>
        <fullName evidence="3">Helix-turn-helix protein</fullName>
    </recommendedName>
</protein>
<dbReference type="Proteomes" id="UP000266906">
    <property type="component" value="Unassembled WGS sequence"/>
</dbReference>
<dbReference type="RefSeq" id="WP_123818626.1">
    <property type="nucleotide sequence ID" value="NZ_JBHYVY010000004.1"/>
</dbReference>
<comment type="caution">
    <text evidence="1">The sequence shown here is derived from an EMBL/GenBank/DDBJ whole genome shotgun (WGS) entry which is preliminary data.</text>
</comment>
<reference evidence="1 2" key="1">
    <citation type="submission" date="2018-11" db="EMBL/GenBank/DDBJ databases">
        <title>Sequencing the genomes of 1000 actinobacteria strains.</title>
        <authorList>
            <person name="Klenk H.-P."/>
        </authorList>
    </citation>
    <scope>NUCLEOTIDE SEQUENCE [LARGE SCALE GENOMIC DNA]</scope>
    <source>
        <strain evidence="1 2">DSM 44781</strain>
    </source>
</reference>
<dbReference type="EMBL" id="RKQG01000001">
    <property type="protein sequence ID" value="RPE34976.1"/>
    <property type="molecule type" value="Genomic_DNA"/>
</dbReference>
<accession>A0A3N4RQ63</accession>